<dbReference type="EMBL" id="AAVO02000025">
    <property type="protein sequence ID" value="EDM85713.1"/>
    <property type="molecule type" value="Genomic_DNA"/>
</dbReference>
<evidence type="ECO:0000313" key="2">
    <source>
        <dbReference type="Proteomes" id="UP000006002"/>
    </source>
</evidence>
<dbReference type="AlphaFoldDB" id="A5ZXJ6"/>
<accession>A5ZXJ6</accession>
<proteinExistence type="predicted"/>
<gene>
    <name evidence="1" type="ORF">RUMOBE_03749</name>
</gene>
<sequence length="35" mass="4077">MQKVLFFSVRSIIICKEQFCKEKGDSTDGNRDKKP</sequence>
<comment type="caution">
    <text evidence="1">The sequence shown here is derived from an EMBL/GenBank/DDBJ whole genome shotgun (WGS) entry which is preliminary data.</text>
</comment>
<reference evidence="1 2" key="1">
    <citation type="submission" date="2007-03" db="EMBL/GenBank/DDBJ databases">
        <authorList>
            <person name="Fulton L."/>
            <person name="Clifton S."/>
            <person name="Fulton B."/>
            <person name="Xu J."/>
            <person name="Minx P."/>
            <person name="Pepin K.H."/>
            <person name="Johnson M."/>
            <person name="Thiruvilangam P."/>
            <person name="Bhonagiri V."/>
            <person name="Nash W.E."/>
            <person name="Mardis E.R."/>
            <person name="Wilson R.K."/>
        </authorList>
    </citation>
    <scope>NUCLEOTIDE SEQUENCE [LARGE SCALE GENOMIC DNA]</scope>
    <source>
        <strain evidence="1 2">ATCC 29174</strain>
    </source>
</reference>
<evidence type="ECO:0000313" key="1">
    <source>
        <dbReference type="EMBL" id="EDM85713.1"/>
    </source>
</evidence>
<reference evidence="1 2" key="2">
    <citation type="submission" date="2007-04" db="EMBL/GenBank/DDBJ databases">
        <title>Draft genome sequence of Ruminococcus obeum (ATCC 29174).</title>
        <authorList>
            <person name="Sudarsanam P."/>
            <person name="Ley R."/>
            <person name="Guruge J."/>
            <person name="Turnbaugh P.J."/>
            <person name="Mahowald M."/>
            <person name="Liep D."/>
            <person name="Gordon J."/>
        </authorList>
    </citation>
    <scope>NUCLEOTIDE SEQUENCE [LARGE SCALE GENOMIC DNA]</scope>
    <source>
        <strain evidence="1 2">ATCC 29174</strain>
    </source>
</reference>
<dbReference type="Proteomes" id="UP000006002">
    <property type="component" value="Unassembled WGS sequence"/>
</dbReference>
<protein>
    <submittedName>
        <fullName evidence="1">Uncharacterized protein</fullName>
    </submittedName>
</protein>
<dbReference type="HOGENOM" id="CLU_3363617_0_0_9"/>
<organism evidence="1 2">
    <name type="scientific">Blautia obeum ATCC 29174</name>
    <dbReference type="NCBI Taxonomy" id="411459"/>
    <lineage>
        <taxon>Bacteria</taxon>
        <taxon>Bacillati</taxon>
        <taxon>Bacillota</taxon>
        <taxon>Clostridia</taxon>
        <taxon>Lachnospirales</taxon>
        <taxon>Lachnospiraceae</taxon>
        <taxon>Blautia</taxon>
    </lineage>
</organism>
<name>A5ZXJ6_9FIRM</name>